<reference evidence="9" key="1">
    <citation type="submission" date="2020-11" db="EMBL/GenBank/DDBJ databases">
        <authorList>
            <person name="Tran Van P."/>
        </authorList>
    </citation>
    <scope>NUCLEOTIDE SEQUENCE</scope>
</reference>
<dbReference type="GO" id="GO:0006364">
    <property type="term" value="P:rRNA processing"/>
    <property type="evidence" value="ECO:0007669"/>
    <property type="project" value="UniProtKB-KW"/>
</dbReference>
<evidence type="ECO:0000256" key="7">
    <source>
        <dbReference type="PIRNR" id="PIRNR017300"/>
    </source>
</evidence>
<feature type="region of interest" description="Disordered" evidence="8">
    <location>
        <begin position="106"/>
        <end position="158"/>
    </location>
</feature>
<evidence type="ECO:0000313" key="9">
    <source>
        <dbReference type="EMBL" id="CAD7454999.1"/>
    </source>
</evidence>
<dbReference type="PANTHER" id="PTHR17039:SF0">
    <property type="entry name" value="U3 SMALL NUCLEOLAR RIBONUCLEOPROTEIN PROTEIN MPP10"/>
    <property type="match status" value="1"/>
</dbReference>
<evidence type="ECO:0000256" key="8">
    <source>
        <dbReference type="SAM" id="MobiDB-lite"/>
    </source>
</evidence>
<evidence type="ECO:0000256" key="5">
    <source>
        <dbReference type="ARBA" id="ARBA00023274"/>
    </source>
</evidence>
<dbReference type="Pfam" id="PF04006">
    <property type="entry name" value="Mpp10"/>
    <property type="match status" value="1"/>
</dbReference>
<feature type="compositionally biased region" description="Basic and acidic residues" evidence="8">
    <location>
        <begin position="311"/>
        <end position="332"/>
    </location>
</feature>
<gene>
    <name evidence="9" type="ORF">TTEB3V08_LOCUS3087</name>
</gene>
<keyword evidence="4 7" id="KW-0539">Nucleus</keyword>
<feature type="compositionally biased region" description="Basic and acidic residues" evidence="8">
    <location>
        <begin position="281"/>
        <end position="295"/>
    </location>
</feature>
<sequence length="740" mass="84840">MLYFNELTDIFDGFTKKPENYLSVQDKVAADVTNFIKRLYDHTKSEEETLSREALPELIVKDFDEEQIWQELELQNEEKSTKFIRDVAHMVALKNKLVFPIEELVEREGSEDEHGREESESDQSEKLETRKQIPDKDTLNVARKKADHSKKRTKGRSSVVDDQFFKLGDLEKFLDNEDKKEGRLQKKKKTLEGDSSEDSDDTIDYFQDIPSEDESDNENVEAEGNRLHYSDFFDDPDVSDSEHDSGNGGEADDDDNDGNFGGNKETEVNDEDEEMSDSENEDKGYESKKKVRFDFGKSSGSDSENEVSNDEEAKTVEKLKASESKSNFETRQERLKTKISHLEEKSLSDKPWQLKGEVSATTRPQNSLLEEALEFDLTTRPAPVITEETTLKLEDIIRQRIKDKLWDDVERKIKPVETPYEYKKKLTLNQEKSKLSLAQVYEQEYLKQKEAQKPNAEEKPEEEPESHKEIRNMMTALFNKLDALSNFHYTPRAVAPDVQIVSNLPAITIEEVAPVAASDAALLAPEEVKAKSKGDTLGKGERTSTDKKRERRQKKVKQRERQKEKERREKLVEKLRPGLGNKFSKEKALSALERAAKDSNVSLMDGKGKAVKSSSSFFSQLQEEVSTHIKSKVQTGHKRSKENVLSAKSTLLFDGASASTLFSEQCGRRHNVETLVAYSSRQSQSFRRNWPLNKLWKPDRSQTQGALRESYFNMTHLHRHLLRRSVIDNGVKACLNQTID</sequence>
<feature type="compositionally biased region" description="Acidic residues" evidence="8">
    <location>
        <begin position="268"/>
        <end position="280"/>
    </location>
</feature>
<evidence type="ECO:0000256" key="2">
    <source>
        <dbReference type="ARBA" id="ARBA00022517"/>
    </source>
</evidence>
<evidence type="ECO:0000256" key="1">
    <source>
        <dbReference type="ARBA" id="ARBA00004604"/>
    </source>
</evidence>
<protein>
    <recommendedName>
        <fullName evidence="7">U3 small nucleolar ribonucleoprotein protein MPP10</fullName>
    </recommendedName>
</protein>
<keyword evidence="5 7" id="KW-0687">Ribonucleoprotein</keyword>
<feature type="compositionally biased region" description="Basic and acidic residues" evidence="8">
    <location>
        <begin position="559"/>
        <end position="571"/>
    </location>
</feature>
<dbReference type="PIRSF" id="PIRSF017300">
    <property type="entry name" value="snoRNP_Mpp10"/>
    <property type="match status" value="1"/>
</dbReference>
<evidence type="ECO:0000256" key="3">
    <source>
        <dbReference type="ARBA" id="ARBA00022552"/>
    </source>
</evidence>
<feature type="compositionally biased region" description="Acidic residues" evidence="8">
    <location>
        <begin position="210"/>
        <end position="221"/>
    </location>
</feature>
<feature type="compositionally biased region" description="Basic and acidic residues" evidence="8">
    <location>
        <begin position="106"/>
        <end position="138"/>
    </location>
</feature>
<feature type="region of interest" description="Disordered" evidence="8">
    <location>
        <begin position="446"/>
        <end position="470"/>
    </location>
</feature>
<feature type="compositionally biased region" description="Basic residues" evidence="8">
    <location>
        <begin position="549"/>
        <end position="558"/>
    </location>
</feature>
<feature type="region of interest" description="Disordered" evidence="8">
    <location>
        <begin position="176"/>
        <end position="332"/>
    </location>
</feature>
<accession>A0A7R9FK06</accession>
<dbReference type="InterPro" id="IPR012173">
    <property type="entry name" value="Mpp10"/>
</dbReference>
<comment type="function">
    <text evidence="7">Involved in nucleolar processing of pre-18S ribosomal RNA.</text>
</comment>
<dbReference type="PANTHER" id="PTHR17039">
    <property type="entry name" value="U3 SMALL NUCLEOLAR RIBONUCLEOPROTEIN PROTEIN MPP10"/>
    <property type="match status" value="1"/>
</dbReference>
<feature type="compositionally biased region" description="Basic residues" evidence="8">
    <location>
        <begin position="142"/>
        <end position="155"/>
    </location>
</feature>
<evidence type="ECO:0000256" key="6">
    <source>
        <dbReference type="ARBA" id="ARBA00029455"/>
    </source>
</evidence>
<dbReference type="GO" id="GO:0034457">
    <property type="term" value="C:Mpp10 complex"/>
    <property type="evidence" value="ECO:0007669"/>
    <property type="project" value="UniProtKB-UniRule"/>
</dbReference>
<feature type="compositionally biased region" description="Basic and acidic residues" evidence="8">
    <location>
        <begin position="528"/>
        <end position="548"/>
    </location>
</feature>
<organism evidence="9">
    <name type="scientific">Timema tahoe</name>
    <dbReference type="NCBI Taxonomy" id="61484"/>
    <lineage>
        <taxon>Eukaryota</taxon>
        <taxon>Metazoa</taxon>
        <taxon>Ecdysozoa</taxon>
        <taxon>Arthropoda</taxon>
        <taxon>Hexapoda</taxon>
        <taxon>Insecta</taxon>
        <taxon>Pterygota</taxon>
        <taxon>Neoptera</taxon>
        <taxon>Polyneoptera</taxon>
        <taxon>Phasmatodea</taxon>
        <taxon>Timematodea</taxon>
        <taxon>Timematoidea</taxon>
        <taxon>Timematidae</taxon>
        <taxon>Timema</taxon>
    </lineage>
</organism>
<dbReference type="AlphaFoldDB" id="A0A7R9FK06"/>
<keyword evidence="3 7" id="KW-0698">rRNA processing</keyword>
<comment type="similarity">
    <text evidence="6 7">Belongs to the MPP10 family.</text>
</comment>
<proteinExistence type="inferred from homology"/>
<keyword evidence="2 7" id="KW-0690">Ribosome biogenesis</keyword>
<dbReference type="GO" id="GO:0005732">
    <property type="term" value="C:sno(s)RNA-containing ribonucleoprotein complex"/>
    <property type="evidence" value="ECO:0007669"/>
    <property type="project" value="UniProtKB-UniRule"/>
</dbReference>
<evidence type="ECO:0000256" key="4">
    <source>
        <dbReference type="ARBA" id="ARBA00023242"/>
    </source>
</evidence>
<feature type="compositionally biased region" description="Basic and acidic residues" evidence="8">
    <location>
        <begin position="446"/>
        <end position="458"/>
    </location>
</feature>
<dbReference type="GO" id="GO:0032040">
    <property type="term" value="C:small-subunit processome"/>
    <property type="evidence" value="ECO:0007669"/>
    <property type="project" value="TreeGrafter"/>
</dbReference>
<comment type="subcellular location">
    <subcellularLocation>
        <location evidence="1 7">Nucleus</location>
        <location evidence="1 7">Nucleolus</location>
    </subcellularLocation>
</comment>
<feature type="compositionally biased region" description="Acidic residues" evidence="8">
    <location>
        <begin position="194"/>
        <end position="203"/>
    </location>
</feature>
<feature type="region of interest" description="Disordered" evidence="8">
    <location>
        <begin position="528"/>
        <end position="571"/>
    </location>
</feature>
<name>A0A7R9FK06_9NEOP</name>
<dbReference type="EMBL" id="OE000771">
    <property type="protein sequence ID" value="CAD7454999.1"/>
    <property type="molecule type" value="Genomic_DNA"/>
</dbReference>